<name>A0A7S3LKF6_9STRA</name>
<proteinExistence type="predicted"/>
<dbReference type="AlphaFoldDB" id="A0A7S3LKF6"/>
<reference evidence="1" key="1">
    <citation type="submission" date="2021-01" db="EMBL/GenBank/DDBJ databases">
        <authorList>
            <person name="Corre E."/>
            <person name="Pelletier E."/>
            <person name="Niang G."/>
            <person name="Scheremetjew M."/>
            <person name="Finn R."/>
            <person name="Kale V."/>
            <person name="Holt S."/>
            <person name="Cochrane G."/>
            <person name="Meng A."/>
            <person name="Brown T."/>
            <person name="Cohen L."/>
        </authorList>
    </citation>
    <scope>NUCLEOTIDE SEQUENCE</scope>
    <source>
        <strain evidence="1">GSBS06</strain>
    </source>
</reference>
<dbReference type="Gene3D" id="3.60.10.10">
    <property type="entry name" value="Endonuclease/exonuclease/phosphatase"/>
    <property type="match status" value="1"/>
</dbReference>
<accession>A0A7S3LKF6</accession>
<dbReference type="SUPFAM" id="SSF56219">
    <property type="entry name" value="DNase I-like"/>
    <property type="match status" value="1"/>
</dbReference>
<sequence>MFANIKDNLCTLWWRLSLKCSSGEGQRQRRIPVLVESHESKLVTILILVSTLGLTCSLPVQSLILMLAAVGLGLRSCFSNSKLSVSTNTTTYKNLIRSRIVRPSYKYKYTATILSATTILFQPNLVRGVSTTNQCETETMTSVQKGISVINWNIAAINNNPFEYWITYENDEYAKLMDDVQEFIVNPGEKDVPIETVFTDTMLHELLDLMKQQGWDEVDISDTKEYWEKNFKGKTIIKGFMKDGELGKKRLASMPDRITNTINTVDGQVYRPTPINCYQGTFQSFEDWWSQWKDFMFEKIIKVNSKKGVATHNVASMILPIKRSKYPAVTEEEERISVPLSTLCAGIFDSILIHMLENVEGKQGWQSLRAEMCQALNMKKNERTVEILRTAYSDVDVMFLQEVANSFAKLIENDSALGEKFEVVVPNTSGKRDQNSIILLNRNVFDASSIEDVTDKIYANFKEGIPVAEGDVLAIKVKSKDMGKGSTYLLASFHGDTNGLATIPVLEVLHTFIQENLKDETVKFVFGLDANTYENAKKGKTQCVKEFAEYYVSLGMNSCHGTTPDPSNYTTYNARTFLQTQLNKACTREEFLTKGDVNPKDFVLFYDKEFSSSNTFKDNTGERKYIERMVFPTLSFPSDHAVLYTELTAKSCL</sequence>
<evidence type="ECO:0008006" key="2">
    <source>
        <dbReference type="Google" id="ProtNLM"/>
    </source>
</evidence>
<dbReference type="InterPro" id="IPR036691">
    <property type="entry name" value="Endo/exonu/phosph_ase_sf"/>
</dbReference>
<gene>
    <name evidence="1" type="ORF">ASTO00021_LOCUS1846</name>
</gene>
<evidence type="ECO:0000313" key="1">
    <source>
        <dbReference type="EMBL" id="CAE0431509.1"/>
    </source>
</evidence>
<dbReference type="EMBL" id="HBIN01002757">
    <property type="protein sequence ID" value="CAE0431509.1"/>
    <property type="molecule type" value="Transcribed_RNA"/>
</dbReference>
<protein>
    <recommendedName>
        <fullName evidence="2">Endonuclease/exonuclease/phosphatase domain-containing protein</fullName>
    </recommendedName>
</protein>
<organism evidence="1">
    <name type="scientific">Aplanochytrium stocchinoi</name>
    <dbReference type="NCBI Taxonomy" id="215587"/>
    <lineage>
        <taxon>Eukaryota</taxon>
        <taxon>Sar</taxon>
        <taxon>Stramenopiles</taxon>
        <taxon>Bigyra</taxon>
        <taxon>Labyrinthulomycetes</taxon>
        <taxon>Thraustochytrida</taxon>
        <taxon>Thraustochytriidae</taxon>
        <taxon>Aplanochytrium</taxon>
    </lineage>
</organism>